<dbReference type="AlphaFoldDB" id="A0A026WKN0"/>
<evidence type="ECO:0000256" key="3">
    <source>
        <dbReference type="ARBA" id="ARBA00022676"/>
    </source>
</evidence>
<dbReference type="InterPro" id="IPR002659">
    <property type="entry name" value="Glyco_trans_31"/>
</dbReference>
<evidence type="ECO:0000313" key="14">
    <source>
        <dbReference type="EMBL" id="RLU25709.1"/>
    </source>
</evidence>
<dbReference type="PANTHER" id="PTHR11214:SF235">
    <property type="entry name" value="HEXOSYLTRANSFERASE"/>
    <property type="match status" value="1"/>
</dbReference>
<dbReference type="OMA" id="ECEYFAG"/>
<dbReference type="EMBL" id="KK107163">
    <property type="protein sequence ID" value="EZA56538.1"/>
    <property type="molecule type" value="Genomic_DNA"/>
</dbReference>
<dbReference type="Pfam" id="PF01762">
    <property type="entry name" value="Galactosyl_T"/>
    <property type="match status" value="1"/>
</dbReference>
<evidence type="ECO:0000256" key="12">
    <source>
        <dbReference type="SAM" id="SignalP"/>
    </source>
</evidence>
<dbReference type="Proteomes" id="UP000279307">
    <property type="component" value="Chromosome 2"/>
</dbReference>
<comment type="similarity">
    <text evidence="2 11">Belongs to the glycosyltransferase 31 family.</text>
</comment>
<evidence type="ECO:0000256" key="5">
    <source>
        <dbReference type="ARBA" id="ARBA00022692"/>
    </source>
</evidence>
<organism evidence="13 15">
    <name type="scientific">Ooceraea biroi</name>
    <name type="common">Clonal raider ant</name>
    <name type="synonym">Cerapachys biroi</name>
    <dbReference type="NCBI Taxonomy" id="2015173"/>
    <lineage>
        <taxon>Eukaryota</taxon>
        <taxon>Metazoa</taxon>
        <taxon>Ecdysozoa</taxon>
        <taxon>Arthropoda</taxon>
        <taxon>Hexapoda</taxon>
        <taxon>Insecta</taxon>
        <taxon>Pterygota</taxon>
        <taxon>Neoptera</taxon>
        <taxon>Endopterygota</taxon>
        <taxon>Hymenoptera</taxon>
        <taxon>Apocrita</taxon>
        <taxon>Aculeata</taxon>
        <taxon>Formicoidea</taxon>
        <taxon>Formicidae</taxon>
        <taxon>Dorylinae</taxon>
        <taxon>Ooceraea</taxon>
    </lineage>
</organism>
<keyword evidence="10" id="KW-0325">Glycoprotein</keyword>
<protein>
    <recommendedName>
        <fullName evidence="11">Hexosyltransferase</fullName>
        <ecNumber evidence="11">2.4.1.-</ecNumber>
    </recommendedName>
</protein>
<dbReference type="OrthoDB" id="2139606at2759"/>
<sequence>MLSKFGFLLLLACVTCVLLFVTLAERTLRPQSSEANLVHFQALNEVLTKSSSSTRVIIEPSCNATFLTWIVTSYAGDASARSALRRAYAAEELRALEIRRVFLLGTLDADAERKTHVTQSALVDESRRFGDILQGDFLDTYRNLTRKHLMGLRWAVSNCRSVRYIMKMDDDIVVNLYGVLDKLHTVEENSLAGYVLKNMAPVREPANKWYVSRAEYTGSVYPAFVSGWLYVTRPRVASRLIDHAESSSKHFWIDDVFVTGILRQALNVRVQNISEVYTTDYRYLECCMKGRESLLKCEFLIGPNGGDVELQVRFREFARFCHANCSARAEGNFVGRTCVVPYREPNLPREGAVQISPIRIL</sequence>
<accession>A0A026WKN0</accession>
<evidence type="ECO:0000313" key="15">
    <source>
        <dbReference type="Proteomes" id="UP000053097"/>
    </source>
</evidence>
<dbReference type="FunFam" id="3.90.550.50:FF:000001">
    <property type="entry name" value="Hexosyltransferase"/>
    <property type="match status" value="1"/>
</dbReference>
<reference evidence="14 16" key="2">
    <citation type="journal article" date="2018" name="Genome Res.">
        <title>The genomic architecture and molecular evolution of ant odorant receptors.</title>
        <authorList>
            <person name="McKenzie S.K."/>
            <person name="Kronauer D.J.C."/>
        </authorList>
    </citation>
    <scope>NUCLEOTIDE SEQUENCE [LARGE SCALE GENOMIC DNA]</scope>
    <source>
        <strain evidence="14">Clonal line C1</strain>
    </source>
</reference>
<keyword evidence="5" id="KW-0812">Transmembrane</keyword>
<evidence type="ECO:0000256" key="9">
    <source>
        <dbReference type="ARBA" id="ARBA00023136"/>
    </source>
</evidence>
<dbReference type="GO" id="GO:0016758">
    <property type="term" value="F:hexosyltransferase activity"/>
    <property type="evidence" value="ECO:0007669"/>
    <property type="project" value="InterPro"/>
</dbReference>
<gene>
    <name evidence="14" type="ORF">DMN91_001866</name>
    <name evidence="13" type="ORF">X777_03325</name>
</gene>
<evidence type="ECO:0000256" key="11">
    <source>
        <dbReference type="RuleBase" id="RU363063"/>
    </source>
</evidence>
<dbReference type="GO" id="GO:0006493">
    <property type="term" value="P:protein O-linked glycosylation"/>
    <property type="evidence" value="ECO:0007669"/>
    <property type="project" value="TreeGrafter"/>
</dbReference>
<dbReference type="EC" id="2.4.1.-" evidence="11"/>
<keyword evidence="6" id="KW-0735">Signal-anchor</keyword>
<dbReference type="Gene3D" id="3.90.550.50">
    <property type="match status" value="1"/>
</dbReference>
<name>A0A026WKN0_OOCBI</name>
<dbReference type="GO" id="GO:0000139">
    <property type="term" value="C:Golgi membrane"/>
    <property type="evidence" value="ECO:0007669"/>
    <property type="project" value="UniProtKB-SubCell"/>
</dbReference>
<feature type="signal peptide" evidence="12">
    <location>
        <begin position="1"/>
        <end position="24"/>
    </location>
</feature>
<keyword evidence="9" id="KW-0472">Membrane</keyword>
<feature type="chain" id="PRO_5033209317" description="Hexosyltransferase" evidence="12">
    <location>
        <begin position="25"/>
        <end position="361"/>
    </location>
</feature>
<keyword evidence="15" id="KW-1185">Reference proteome</keyword>
<evidence type="ECO:0000313" key="16">
    <source>
        <dbReference type="Proteomes" id="UP000279307"/>
    </source>
</evidence>
<keyword evidence="4 13" id="KW-0808">Transferase</keyword>
<reference evidence="14" key="3">
    <citation type="submission" date="2018-07" db="EMBL/GenBank/DDBJ databases">
        <authorList>
            <person name="Mckenzie S.K."/>
            <person name="Kronauer D.J.C."/>
        </authorList>
    </citation>
    <scope>NUCLEOTIDE SEQUENCE</scope>
    <source>
        <strain evidence="14">Clonal line C1</strain>
    </source>
</reference>
<keyword evidence="3 11" id="KW-0328">Glycosyltransferase</keyword>
<evidence type="ECO:0000256" key="1">
    <source>
        <dbReference type="ARBA" id="ARBA00004323"/>
    </source>
</evidence>
<dbReference type="EMBL" id="QOIP01000002">
    <property type="protein sequence ID" value="RLU25709.1"/>
    <property type="molecule type" value="Genomic_DNA"/>
</dbReference>
<evidence type="ECO:0000256" key="6">
    <source>
        <dbReference type="ARBA" id="ARBA00022968"/>
    </source>
</evidence>
<keyword evidence="8 11" id="KW-0333">Golgi apparatus</keyword>
<comment type="subcellular location">
    <subcellularLocation>
        <location evidence="1 11">Golgi apparatus membrane</location>
        <topology evidence="1 11">Single-pass type II membrane protein</topology>
    </subcellularLocation>
</comment>
<evidence type="ECO:0000313" key="13">
    <source>
        <dbReference type="EMBL" id="EZA56538.1"/>
    </source>
</evidence>
<reference evidence="13 15" key="1">
    <citation type="journal article" date="2014" name="Curr. Biol.">
        <title>The genome of the clonal raider ant Cerapachys biroi.</title>
        <authorList>
            <person name="Oxley P.R."/>
            <person name="Ji L."/>
            <person name="Fetter-Pruneda I."/>
            <person name="McKenzie S.K."/>
            <person name="Li C."/>
            <person name="Hu H."/>
            <person name="Zhang G."/>
            <person name="Kronauer D.J."/>
        </authorList>
    </citation>
    <scope>NUCLEOTIDE SEQUENCE [LARGE SCALE GENOMIC DNA]</scope>
</reference>
<evidence type="ECO:0000256" key="2">
    <source>
        <dbReference type="ARBA" id="ARBA00008661"/>
    </source>
</evidence>
<evidence type="ECO:0000256" key="7">
    <source>
        <dbReference type="ARBA" id="ARBA00022989"/>
    </source>
</evidence>
<keyword evidence="12" id="KW-0732">Signal</keyword>
<dbReference type="Proteomes" id="UP000053097">
    <property type="component" value="Unassembled WGS sequence"/>
</dbReference>
<evidence type="ECO:0000256" key="4">
    <source>
        <dbReference type="ARBA" id="ARBA00022679"/>
    </source>
</evidence>
<dbReference type="PANTHER" id="PTHR11214">
    <property type="entry name" value="BETA-1,3-N-ACETYLGLUCOSAMINYLTRANSFERASE"/>
    <property type="match status" value="1"/>
</dbReference>
<proteinExistence type="inferred from homology"/>
<evidence type="ECO:0000256" key="10">
    <source>
        <dbReference type="ARBA" id="ARBA00023180"/>
    </source>
</evidence>
<evidence type="ECO:0000256" key="8">
    <source>
        <dbReference type="ARBA" id="ARBA00023034"/>
    </source>
</evidence>
<keyword evidence="7" id="KW-1133">Transmembrane helix</keyword>